<keyword evidence="2" id="KW-1185">Reference proteome</keyword>
<accession>A0A178IP83</accession>
<comment type="caution">
    <text evidence="1">The sequence shown here is derived from an EMBL/GenBank/DDBJ whole genome shotgun (WGS) entry which is preliminary data.</text>
</comment>
<evidence type="ECO:0000313" key="2">
    <source>
        <dbReference type="Proteomes" id="UP000078486"/>
    </source>
</evidence>
<proteinExistence type="predicted"/>
<evidence type="ECO:0000313" key="1">
    <source>
        <dbReference type="EMBL" id="OAM91714.1"/>
    </source>
</evidence>
<dbReference type="AlphaFoldDB" id="A0A178IP83"/>
<organism evidence="1 2">
    <name type="scientific">Termitidicoccus mucosus</name>
    <dbReference type="NCBI Taxonomy" id="1184151"/>
    <lineage>
        <taxon>Bacteria</taxon>
        <taxon>Pseudomonadati</taxon>
        <taxon>Verrucomicrobiota</taxon>
        <taxon>Opitutia</taxon>
        <taxon>Opitutales</taxon>
        <taxon>Opitutaceae</taxon>
        <taxon>Termitidicoccus</taxon>
    </lineage>
</organism>
<sequence>MDMAYEGDETCGLATLLGFKPVAPPNPSRLKPWKLNKSLYRQRNHVERLFRRLKGFRRIFTRYDRLDVLFRCFVTSALIWLVLL</sequence>
<name>A0A178IP83_9BACT</name>
<protein>
    <submittedName>
        <fullName evidence="1">Transposase</fullName>
    </submittedName>
</protein>
<dbReference type="Proteomes" id="UP000078486">
    <property type="component" value="Unassembled WGS sequence"/>
</dbReference>
<gene>
    <name evidence="1" type="ORF">AW736_01895</name>
</gene>
<dbReference type="EMBL" id="LRRQ01000016">
    <property type="protein sequence ID" value="OAM91714.1"/>
    <property type="molecule type" value="Genomic_DNA"/>
</dbReference>
<reference evidence="1 2" key="1">
    <citation type="submission" date="2016-01" db="EMBL/GenBank/DDBJ databases">
        <title>High potential of lignocellulose degradation of a new Verrucomicrobia species.</title>
        <authorList>
            <person name="Wang Y."/>
            <person name="Shi Y."/>
            <person name="Qiu Z."/>
            <person name="Liu S."/>
            <person name="Yang H."/>
        </authorList>
    </citation>
    <scope>NUCLEOTIDE SEQUENCE [LARGE SCALE GENOMIC DNA]</scope>
    <source>
        <strain evidence="1 2">TSB47</strain>
    </source>
</reference>